<reference evidence="2" key="1">
    <citation type="journal article" date="2014" name="Int. J. Syst. Evol. Microbiol.">
        <title>Complete genome sequence of Corynebacterium casei LMG S-19264T (=DSM 44701T), isolated from a smear-ripened cheese.</title>
        <authorList>
            <consortium name="US DOE Joint Genome Institute (JGI-PGF)"/>
            <person name="Walter F."/>
            <person name="Albersmeier A."/>
            <person name="Kalinowski J."/>
            <person name="Ruckert C."/>
        </authorList>
    </citation>
    <scope>NUCLEOTIDE SEQUENCE</scope>
    <source>
        <strain evidence="2">CGMCC 4.7308</strain>
    </source>
</reference>
<gene>
    <name evidence="2" type="ORF">GCM10011594_42100</name>
</gene>
<proteinExistence type="predicted"/>
<evidence type="ECO:0000313" key="2">
    <source>
        <dbReference type="EMBL" id="GGM17586.1"/>
    </source>
</evidence>
<dbReference type="EMBL" id="BMNA01000018">
    <property type="protein sequence ID" value="GGM17586.1"/>
    <property type="molecule type" value="Genomic_DNA"/>
</dbReference>
<evidence type="ECO:0000256" key="1">
    <source>
        <dbReference type="SAM" id="MobiDB-lite"/>
    </source>
</evidence>
<feature type="compositionally biased region" description="Basic and acidic residues" evidence="1">
    <location>
        <begin position="32"/>
        <end position="48"/>
    </location>
</feature>
<evidence type="ECO:0000313" key="3">
    <source>
        <dbReference type="Proteomes" id="UP000655208"/>
    </source>
</evidence>
<protein>
    <submittedName>
        <fullName evidence="2">Uncharacterized protein</fullName>
    </submittedName>
</protein>
<comment type="caution">
    <text evidence="2">The sequence shown here is derived from an EMBL/GenBank/DDBJ whole genome shotgun (WGS) entry which is preliminary data.</text>
</comment>
<dbReference type="AlphaFoldDB" id="A0A917TCC7"/>
<keyword evidence="3" id="KW-1185">Reference proteome</keyword>
<accession>A0A917TCC7</accession>
<organism evidence="2 3">
    <name type="scientific">Nakamurella endophytica</name>
    <dbReference type="NCBI Taxonomy" id="1748367"/>
    <lineage>
        <taxon>Bacteria</taxon>
        <taxon>Bacillati</taxon>
        <taxon>Actinomycetota</taxon>
        <taxon>Actinomycetes</taxon>
        <taxon>Nakamurellales</taxon>
        <taxon>Nakamurellaceae</taxon>
        <taxon>Nakamurella</taxon>
    </lineage>
</organism>
<name>A0A917TCC7_9ACTN</name>
<dbReference type="Proteomes" id="UP000655208">
    <property type="component" value="Unassembled WGS sequence"/>
</dbReference>
<sequence length="48" mass="5560">MRAPRYRAAVTETPHDEPPLEVLEEDETVPPRPEEELADVERSRPDPH</sequence>
<reference evidence="2" key="2">
    <citation type="submission" date="2020-09" db="EMBL/GenBank/DDBJ databases">
        <authorList>
            <person name="Sun Q."/>
            <person name="Zhou Y."/>
        </authorList>
    </citation>
    <scope>NUCLEOTIDE SEQUENCE</scope>
    <source>
        <strain evidence="2">CGMCC 4.7308</strain>
    </source>
</reference>
<feature type="region of interest" description="Disordered" evidence="1">
    <location>
        <begin position="1"/>
        <end position="48"/>
    </location>
</feature>